<feature type="region of interest" description="Disordered" evidence="1">
    <location>
        <begin position="30"/>
        <end position="59"/>
    </location>
</feature>
<dbReference type="EMBL" id="CACVBM020001274">
    <property type="protein sequence ID" value="CAA7042953.1"/>
    <property type="molecule type" value="Genomic_DNA"/>
</dbReference>
<comment type="caution">
    <text evidence="2">The sequence shown here is derived from an EMBL/GenBank/DDBJ whole genome shotgun (WGS) entry which is preliminary data.</text>
</comment>
<sequence length="97" mass="11640">MSSIFKTRKLWSVIEDGFRIDRQRRMLTSVKKMEQKRREEESSTIRQGDVVDGDPKKTPMEDAYLREKWSTMEDAYLREKWSTKKTDYLREEEAADG</sequence>
<organism evidence="2 3">
    <name type="scientific">Microthlaspi erraticum</name>
    <dbReference type="NCBI Taxonomy" id="1685480"/>
    <lineage>
        <taxon>Eukaryota</taxon>
        <taxon>Viridiplantae</taxon>
        <taxon>Streptophyta</taxon>
        <taxon>Embryophyta</taxon>
        <taxon>Tracheophyta</taxon>
        <taxon>Spermatophyta</taxon>
        <taxon>Magnoliopsida</taxon>
        <taxon>eudicotyledons</taxon>
        <taxon>Gunneridae</taxon>
        <taxon>Pentapetalae</taxon>
        <taxon>rosids</taxon>
        <taxon>malvids</taxon>
        <taxon>Brassicales</taxon>
        <taxon>Brassicaceae</taxon>
        <taxon>Coluteocarpeae</taxon>
        <taxon>Microthlaspi</taxon>
    </lineage>
</organism>
<dbReference type="Proteomes" id="UP000467841">
    <property type="component" value="Unassembled WGS sequence"/>
</dbReference>
<proteinExistence type="predicted"/>
<protein>
    <submittedName>
        <fullName evidence="2">Uncharacterized protein</fullName>
    </submittedName>
</protein>
<feature type="compositionally biased region" description="Basic and acidic residues" evidence="1">
    <location>
        <begin position="31"/>
        <end position="43"/>
    </location>
</feature>
<name>A0A6D2JT18_9BRAS</name>
<evidence type="ECO:0000313" key="2">
    <source>
        <dbReference type="EMBL" id="CAA7042953.1"/>
    </source>
</evidence>
<accession>A0A6D2JT18</accession>
<reference evidence="2" key="1">
    <citation type="submission" date="2020-01" db="EMBL/GenBank/DDBJ databases">
        <authorList>
            <person name="Mishra B."/>
        </authorList>
    </citation>
    <scope>NUCLEOTIDE SEQUENCE [LARGE SCALE GENOMIC DNA]</scope>
</reference>
<keyword evidence="3" id="KW-1185">Reference proteome</keyword>
<gene>
    <name evidence="2" type="ORF">MERR_LOCUS30188</name>
</gene>
<dbReference type="AlphaFoldDB" id="A0A6D2JT18"/>
<evidence type="ECO:0000256" key="1">
    <source>
        <dbReference type="SAM" id="MobiDB-lite"/>
    </source>
</evidence>
<evidence type="ECO:0000313" key="3">
    <source>
        <dbReference type="Proteomes" id="UP000467841"/>
    </source>
</evidence>